<comment type="similarity">
    <text evidence="1">Belongs to the thioredoxin family. DsbA subfamily.</text>
</comment>
<evidence type="ECO:0000256" key="3">
    <source>
        <dbReference type="ARBA" id="ARBA00023002"/>
    </source>
</evidence>
<evidence type="ECO:0000256" key="5">
    <source>
        <dbReference type="ARBA" id="ARBA00023284"/>
    </source>
</evidence>
<keyword evidence="2" id="KW-0732">Signal</keyword>
<reference evidence="9 10" key="1">
    <citation type="journal article" date="2015" name="Nature">
        <title>rRNA introns, odd ribosomes, and small enigmatic genomes across a large radiation of phyla.</title>
        <authorList>
            <person name="Brown C.T."/>
            <person name="Hug L.A."/>
            <person name="Thomas B.C."/>
            <person name="Sharon I."/>
            <person name="Castelle C.J."/>
            <person name="Singh A."/>
            <person name="Wilkins M.J."/>
            <person name="Williams K.H."/>
            <person name="Banfield J.F."/>
        </authorList>
    </citation>
    <scope>NUCLEOTIDE SEQUENCE [LARGE SCALE GENOMIC DNA]</scope>
</reference>
<dbReference type="Pfam" id="PF13462">
    <property type="entry name" value="Thioredoxin_4"/>
    <property type="match status" value="1"/>
</dbReference>
<accession>A0A0G1VGN6</accession>
<evidence type="ECO:0000313" key="10">
    <source>
        <dbReference type="Proteomes" id="UP000034119"/>
    </source>
</evidence>
<evidence type="ECO:0000256" key="2">
    <source>
        <dbReference type="ARBA" id="ARBA00022729"/>
    </source>
</evidence>
<keyword evidence="3" id="KW-0560">Oxidoreductase</keyword>
<keyword evidence="9" id="KW-0413">Isomerase</keyword>
<dbReference type="InterPro" id="IPR036249">
    <property type="entry name" value="Thioredoxin-like_sf"/>
</dbReference>
<dbReference type="AlphaFoldDB" id="A0A0G1VGN6"/>
<feature type="compositionally biased region" description="Basic and acidic residues" evidence="6">
    <location>
        <begin position="7"/>
        <end position="21"/>
    </location>
</feature>
<feature type="domain" description="Thioredoxin" evidence="8">
    <location>
        <begin position="46"/>
        <end position="239"/>
    </location>
</feature>
<dbReference type="InterPro" id="IPR012336">
    <property type="entry name" value="Thioredoxin-like_fold"/>
</dbReference>
<dbReference type="PANTHER" id="PTHR13887">
    <property type="entry name" value="GLUTATHIONE S-TRANSFERASE KAPPA"/>
    <property type="match status" value="1"/>
</dbReference>
<dbReference type="PROSITE" id="PS51352">
    <property type="entry name" value="THIOREDOXIN_2"/>
    <property type="match status" value="1"/>
</dbReference>
<dbReference type="Proteomes" id="UP000034119">
    <property type="component" value="Unassembled WGS sequence"/>
</dbReference>
<feature type="transmembrane region" description="Helical" evidence="7">
    <location>
        <begin position="35"/>
        <end position="53"/>
    </location>
</feature>
<evidence type="ECO:0000256" key="1">
    <source>
        <dbReference type="ARBA" id="ARBA00005791"/>
    </source>
</evidence>
<sequence>MENQNLTKRERKELRRQEKQAQKSQTVKSKTFKSVITWGLVALGIVLAIWGMLKLASTPVDNTPLAGAVTEDDWIKGNPNADVILVEYSDFQCPACGLYYPIVKQLVAEYEGEITFVYRHFPLSQHQNARPAAYGAEAAGQQGKFWEMHNMIFDNQNSWSEASNAADIFRGYAQNLELDLAKYDAAVNSQEVKNKVDAHYTGGIQSSVTYTPTFYLNGQKIQNPQNLEEFRTLIQAALDGN</sequence>
<evidence type="ECO:0000313" key="9">
    <source>
        <dbReference type="EMBL" id="KKW05455.1"/>
    </source>
</evidence>
<dbReference type="CDD" id="cd02972">
    <property type="entry name" value="DsbA_family"/>
    <property type="match status" value="1"/>
</dbReference>
<keyword evidence="4" id="KW-1015">Disulfide bond</keyword>
<dbReference type="Gene3D" id="3.40.30.10">
    <property type="entry name" value="Glutaredoxin"/>
    <property type="match status" value="1"/>
</dbReference>
<gene>
    <name evidence="9" type="primary">dsbG</name>
    <name evidence="9" type="ORF">UY40_C0019G0006</name>
</gene>
<keyword evidence="7" id="KW-0472">Membrane</keyword>
<evidence type="ECO:0000259" key="8">
    <source>
        <dbReference type="PROSITE" id="PS51352"/>
    </source>
</evidence>
<organism evidence="9 10">
    <name type="scientific">candidate division CPR1 bacterium GW2011_GWC1_49_13</name>
    <dbReference type="NCBI Taxonomy" id="1618342"/>
    <lineage>
        <taxon>Bacteria</taxon>
        <taxon>candidate division CPR1</taxon>
    </lineage>
</organism>
<dbReference type="SUPFAM" id="SSF52833">
    <property type="entry name" value="Thioredoxin-like"/>
    <property type="match status" value="1"/>
</dbReference>
<dbReference type="STRING" id="1618342.UY40_C0019G0006"/>
<evidence type="ECO:0000256" key="6">
    <source>
        <dbReference type="SAM" id="MobiDB-lite"/>
    </source>
</evidence>
<dbReference type="EMBL" id="LCPW01000019">
    <property type="protein sequence ID" value="KKW05455.1"/>
    <property type="molecule type" value="Genomic_DNA"/>
</dbReference>
<dbReference type="InterPro" id="IPR013766">
    <property type="entry name" value="Thioredoxin_domain"/>
</dbReference>
<dbReference type="GO" id="GO:0016491">
    <property type="term" value="F:oxidoreductase activity"/>
    <property type="evidence" value="ECO:0007669"/>
    <property type="project" value="UniProtKB-KW"/>
</dbReference>
<proteinExistence type="inferred from homology"/>
<dbReference type="GO" id="GO:0016853">
    <property type="term" value="F:isomerase activity"/>
    <property type="evidence" value="ECO:0007669"/>
    <property type="project" value="UniProtKB-KW"/>
</dbReference>
<keyword evidence="7" id="KW-0812">Transmembrane</keyword>
<comment type="caution">
    <text evidence="9">The sequence shown here is derived from an EMBL/GenBank/DDBJ whole genome shotgun (WGS) entry which is preliminary data.</text>
</comment>
<protein>
    <submittedName>
        <fullName evidence="9">Protein-disulfide isomerase</fullName>
    </submittedName>
</protein>
<keyword evidence="5" id="KW-0676">Redox-active center</keyword>
<name>A0A0G1VGN6_9BACT</name>
<feature type="region of interest" description="Disordered" evidence="6">
    <location>
        <begin position="1"/>
        <end position="22"/>
    </location>
</feature>
<dbReference type="PANTHER" id="PTHR13887:SF14">
    <property type="entry name" value="DISULFIDE BOND FORMATION PROTEIN D"/>
    <property type="match status" value="1"/>
</dbReference>
<evidence type="ECO:0000256" key="7">
    <source>
        <dbReference type="SAM" id="Phobius"/>
    </source>
</evidence>
<keyword evidence="7" id="KW-1133">Transmembrane helix</keyword>
<evidence type="ECO:0000256" key="4">
    <source>
        <dbReference type="ARBA" id="ARBA00023157"/>
    </source>
</evidence>